<dbReference type="OrthoDB" id="5449373at2"/>
<dbReference type="RefSeq" id="WP_090053714.1">
    <property type="nucleotide sequence ID" value="NZ_FNCC01000011.1"/>
</dbReference>
<feature type="binding site" evidence="2">
    <location>
        <begin position="7"/>
        <end position="14"/>
    </location>
    <ligand>
        <name>substrate</name>
    </ligand>
</feature>
<dbReference type="InterPro" id="IPR013078">
    <property type="entry name" value="His_Pase_superF_clade-1"/>
</dbReference>
<dbReference type="Pfam" id="PF00300">
    <property type="entry name" value="His_Phos_1"/>
    <property type="match status" value="1"/>
</dbReference>
<dbReference type="Gene3D" id="3.40.50.1240">
    <property type="entry name" value="Phosphoglycerate mutase-like"/>
    <property type="match status" value="1"/>
</dbReference>
<accession>A0A1G7X7N1</accession>
<evidence type="ECO:0000313" key="5">
    <source>
        <dbReference type="Proteomes" id="UP000199623"/>
    </source>
</evidence>
<feature type="region of interest" description="Disordered" evidence="3">
    <location>
        <begin position="198"/>
        <end position="224"/>
    </location>
</feature>
<dbReference type="GO" id="GO:0003824">
    <property type="term" value="F:catalytic activity"/>
    <property type="evidence" value="ECO:0007669"/>
    <property type="project" value="InterPro"/>
</dbReference>
<proteinExistence type="predicted"/>
<dbReference type="SUPFAM" id="SSF53254">
    <property type="entry name" value="Phosphoglycerate mutase-like"/>
    <property type="match status" value="1"/>
</dbReference>
<feature type="compositionally biased region" description="Polar residues" evidence="3">
    <location>
        <begin position="203"/>
        <end position="214"/>
    </location>
</feature>
<dbReference type="PANTHER" id="PTHR46192">
    <property type="entry name" value="BROAD-RANGE ACID PHOSPHATASE DET1"/>
    <property type="match status" value="1"/>
</dbReference>
<organism evidence="4 5">
    <name type="scientific">Lentzea fradiae</name>
    <dbReference type="NCBI Taxonomy" id="200378"/>
    <lineage>
        <taxon>Bacteria</taxon>
        <taxon>Bacillati</taxon>
        <taxon>Actinomycetota</taxon>
        <taxon>Actinomycetes</taxon>
        <taxon>Pseudonocardiales</taxon>
        <taxon>Pseudonocardiaceae</taxon>
        <taxon>Lentzea</taxon>
    </lineage>
</organism>
<dbReference type="CDD" id="cd07067">
    <property type="entry name" value="HP_PGM_like"/>
    <property type="match status" value="1"/>
</dbReference>
<dbReference type="InterPro" id="IPR001345">
    <property type="entry name" value="PG/BPGM_mutase_AS"/>
</dbReference>
<dbReference type="InterPro" id="IPR052765">
    <property type="entry name" value="PGM-Related"/>
</dbReference>
<dbReference type="STRING" id="200378.SAMN05216553_111319"/>
<gene>
    <name evidence="4" type="ORF">SAMN05216553_111319</name>
</gene>
<dbReference type="AlphaFoldDB" id="A0A1G7X7N1"/>
<protein>
    <submittedName>
        <fullName evidence="4">Broad specificity phosphatase PhoE</fullName>
    </submittedName>
</protein>
<feature type="active site" description="Proton donor/acceptor" evidence="1">
    <location>
        <position position="86"/>
    </location>
</feature>
<dbReference type="EMBL" id="FNCC01000011">
    <property type="protein sequence ID" value="SDG80208.1"/>
    <property type="molecule type" value="Genomic_DNA"/>
</dbReference>
<evidence type="ECO:0000256" key="2">
    <source>
        <dbReference type="PIRSR" id="PIRSR613078-2"/>
    </source>
</evidence>
<feature type="active site" description="Tele-phosphohistidine intermediate" evidence="1">
    <location>
        <position position="8"/>
    </location>
</feature>
<dbReference type="PROSITE" id="PS00175">
    <property type="entry name" value="PG_MUTASE"/>
    <property type="match status" value="1"/>
</dbReference>
<evidence type="ECO:0000313" key="4">
    <source>
        <dbReference type="EMBL" id="SDG80208.1"/>
    </source>
</evidence>
<dbReference type="Proteomes" id="UP000199623">
    <property type="component" value="Unassembled WGS sequence"/>
</dbReference>
<dbReference type="SMART" id="SM00855">
    <property type="entry name" value="PGAM"/>
    <property type="match status" value="1"/>
</dbReference>
<evidence type="ECO:0000256" key="3">
    <source>
        <dbReference type="SAM" id="MobiDB-lite"/>
    </source>
</evidence>
<keyword evidence="5" id="KW-1185">Reference proteome</keyword>
<reference evidence="5" key="1">
    <citation type="submission" date="2016-10" db="EMBL/GenBank/DDBJ databases">
        <authorList>
            <person name="Varghese N."/>
            <person name="Submissions S."/>
        </authorList>
    </citation>
    <scope>NUCLEOTIDE SEQUENCE [LARGE SCALE GENOMIC DNA]</scope>
    <source>
        <strain evidence="5">CGMCC 4.3506</strain>
    </source>
</reference>
<evidence type="ECO:0000256" key="1">
    <source>
        <dbReference type="PIRSR" id="PIRSR613078-1"/>
    </source>
</evidence>
<dbReference type="InterPro" id="IPR029033">
    <property type="entry name" value="His_PPase_superfam"/>
</dbReference>
<feature type="binding site" evidence="2">
    <location>
        <position position="63"/>
    </location>
    <ligand>
        <name>substrate</name>
    </ligand>
</feature>
<sequence length="224" mass="25534">MRIILLRHGQSLGNVDELAYCRIPDHALPLTETGEEQAVSTGATIKALVGDGPVAAYVSPYRRTRRTFELLDIDAERVVHEPRLREQDWGNLQDPTEQEVLKHQRHAFGHFFFRLPNGESGADVDDRLAAFLDGLEARLLKDDAHPKTVLIVSHGLTIRLLCRRLFDWSIELFESLSNPDTCEHRVLDHDGTGWRLDRPFDQWQDSPDGTTQLPPDTPSRIRFP</sequence>
<name>A0A1G7X7N1_9PSEU</name>